<dbReference type="InterPro" id="IPR000390">
    <property type="entry name" value="Small_drug/metabolite_transptr"/>
</dbReference>
<evidence type="ECO:0000256" key="2">
    <source>
        <dbReference type="ARBA" id="ARBA00007822"/>
    </source>
</evidence>
<evidence type="ECO:0000313" key="11">
    <source>
        <dbReference type="EMBL" id="MEE2060762.1"/>
    </source>
</evidence>
<evidence type="ECO:0000256" key="1">
    <source>
        <dbReference type="ARBA" id="ARBA00004651"/>
    </source>
</evidence>
<dbReference type="PANTHER" id="PTHR30561:SF1">
    <property type="entry name" value="MULTIDRUG TRANSPORTER EMRE"/>
    <property type="match status" value="1"/>
</dbReference>
<dbReference type="Gene3D" id="1.10.3730.20">
    <property type="match status" value="1"/>
</dbReference>
<dbReference type="EMBL" id="JAUTXY010000014">
    <property type="protein sequence ID" value="MEE2060762.1"/>
    <property type="molecule type" value="Genomic_DNA"/>
</dbReference>
<reference evidence="11 12" key="1">
    <citation type="submission" date="2023-07" db="EMBL/GenBank/DDBJ databases">
        <authorList>
            <person name="Girao M."/>
            <person name="Carvalho M.F."/>
        </authorList>
    </citation>
    <scope>NUCLEOTIDE SEQUENCE [LARGE SCALE GENOMIC DNA]</scope>
    <source>
        <strain evidence="11 12">YIM65754</strain>
    </source>
</reference>
<proteinExistence type="inferred from homology"/>
<dbReference type="Proteomes" id="UP001336020">
    <property type="component" value="Unassembled WGS sequence"/>
</dbReference>
<feature type="transmembrane region" description="Helical" evidence="10">
    <location>
        <begin position="58"/>
        <end position="79"/>
    </location>
</feature>
<evidence type="ECO:0000256" key="3">
    <source>
        <dbReference type="ARBA" id="ARBA00022448"/>
    </source>
</evidence>
<name>A0ABU7LIP1_9NOCA</name>
<comment type="caution">
    <text evidence="11">The sequence shown here is derived from an EMBL/GenBank/DDBJ whole genome shotgun (WGS) entry which is preliminary data.</text>
</comment>
<dbReference type="InterPro" id="IPR045324">
    <property type="entry name" value="Small_multidrug_res"/>
</dbReference>
<keyword evidence="6 10" id="KW-1133">Transmembrane helix</keyword>
<evidence type="ECO:0000256" key="10">
    <source>
        <dbReference type="SAM" id="Phobius"/>
    </source>
</evidence>
<dbReference type="SUPFAM" id="SSF103481">
    <property type="entry name" value="Multidrug resistance efflux transporter EmrE"/>
    <property type="match status" value="1"/>
</dbReference>
<keyword evidence="7 10" id="KW-0472">Membrane</keyword>
<evidence type="ECO:0000313" key="12">
    <source>
        <dbReference type="Proteomes" id="UP001336020"/>
    </source>
</evidence>
<dbReference type="InterPro" id="IPR037185">
    <property type="entry name" value="EmrE-like"/>
</dbReference>
<comment type="similarity">
    <text evidence="2">Belongs to the drug/metabolite transporter (DMT) superfamily. Small multidrug resistance (SMR) (TC 2.A.7.1) family. Mmr subfamily.</text>
</comment>
<dbReference type="RefSeq" id="WP_330135940.1">
    <property type="nucleotide sequence ID" value="NZ_JAUTXY010000014.1"/>
</dbReference>
<comment type="subcellular location">
    <subcellularLocation>
        <location evidence="1 9">Cell membrane</location>
        <topology evidence="1 9">Multi-pass membrane protein</topology>
    </subcellularLocation>
</comment>
<gene>
    <name evidence="11" type="ORF">Q7514_24895</name>
</gene>
<sequence length="109" mass="11228">MTWVLLACAIGLEVLGTLCLKVSDGMARLRWVAGTVVCYVLAFALIGAVLARGVAVGVVYGIWVACGVALTAVLGRLLFRDPLTAKMVFGIALIVVGVVAVELGANTPV</sequence>
<organism evidence="11 12">
    <name type="scientific">Rhodococcus artemisiae</name>
    <dbReference type="NCBI Taxonomy" id="714159"/>
    <lineage>
        <taxon>Bacteria</taxon>
        <taxon>Bacillati</taxon>
        <taxon>Actinomycetota</taxon>
        <taxon>Actinomycetes</taxon>
        <taxon>Mycobacteriales</taxon>
        <taxon>Nocardiaceae</taxon>
        <taxon>Rhodococcus</taxon>
    </lineage>
</organism>
<keyword evidence="4" id="KW-1003">Cell membrane</keyword>
<evidence type="ECO:0000256" key="7">
    <source>
        <dbReference type="ARBA" id="ARBA00023136"/>
    </source>
</evidence>
<protein>
    <submittedName>
        <fullName evidence="11">SMR family transporter</fullName>
    </submittedName>
</protein>
<evidence type="ECO:0000256" key="4">
    <source>
        <dbReference type="ARBA" id="ARBA00022475"/>
    </source>
</evidence>
<keyword evidence="5 9" id="KW-0812">Transmembrane</keyword>
<evidence type="ECO:0000256" key="8">
    <source>
        <dbReference type="ARBA" id="ARBA00023251"/>
    </source>
</evidence>
<accession>A0ABU7LIP1</accession>
<feature type="transmembrane region" description="Helical" evidence="10">
    <location>
        <begin position="85"/>
        <end position="105"/>
    </location>
</feature>
<feature type="transmembrane region" description="Helical" evidence="10">
    <location>
        <begin position="32"/>
        <end position="51"/>
    </location>
</feature>
<dbReference type="Pfam" id="PF00893">
    <property type="entry name" value="Multi_Drug_Res"/>
    <property type="match status" value="1"/>
</dbReference>
<keyword evidence="3" id="KW-0813">Transport</keyword>
<evidence type="ECO:0000256" key="9">
    <source>
        <dbReference type="RuleBase" id="RU003942"/>
    </source>
</evidence>
<dbReference type="PANTHER" id="PTHR30561">
    <property type="entry name" value="SMR FAMILY PROTON-DEPENDENT DRUG EFFLUX TRANSPORTER SUGE"/>
    <property type="match status" value="1"/>
</dbReference>
<keyword evidence="12" id="KW-1185">Reference proteome</keyword>
<keyword evidence="8" id="KW-0046">Antibiotic resistance</keyword>
<evidence type="ECO:0000256" key="5">
    <source>
        <dbReference type="ARBA" id="ARBA00022692"/>
    </source>
</evidence>
<evidence type="ECO:0000256" key="6">
    <source>
        <dbReference type="ARBA" id="ARBA00022989"/>
    </source>
</evidence>